<organism evidence="2 3">
    <name type="scientific">Streblomastix strix</name>
    <dbReference type="NCBI Taxonomy" id="222440"/>
    <lineage>
        <taxon>Eukaryota</taxon>
        <taxon>Metamonada</taxon>
        <taxon>Preaxostyla</taxon>
        <taxon>Oxymonadida</taxon>
        <taxon>Streblomastigidae</taxon>
        <taxon>Streblomastix</taxon>
    </lineage>
</organism>
<dbReference type="InterPro" id="IPR045455">
    <property type="entry name" value="NrS-1_pol-like_helicase"/>
</dbReference>
<evidence type="ECO:0000259" key="1">
    <source>
        <dbReference type="Pfam" id="PF19263"/>
    </source>
</evidence>
<dbReference type="Pfam" id="PF19263">
    <property type="entry name" value="DUF5906"/>
    <property type="match status" value="1"/>
</dbReference>
<accession>A0A5J4X7S1</accession>
<dbReference type="InterPro" id="IPR027417">
    <property type="entry name" value="P-loop_NTPase"/>
</dbReference>
<reference evidence="2 3" key="1">
    <citation type="submission" date="2019-03" db="EMBL/GenBank/DDBJ databases">
        <title>Single cell metagenomics reveals metabolic interactions within the superorganism composed of flagellate Streblomastix strix and complex community of Bacteroidetes bacteria on its surface.</title>
        <authorList>
            <person name="Treitli S.C."/>
            <person name="Kolisko M."/>
            <person name="Husnik F."/>
            <person name="Keeling P."/>
            <person name="Hampl V."/>
        </authorList>
    </citation>
    <scope>NUCLEOTIDE SEQUENCE [LARGE SCALE GENOMIC DNA]</scope>
    <source>
        <strain evidence="2">ST1C</strain>
    </source>
</reference>
<dbReference type="Gene3D" id="3.40.50.300">
    <property type="entry name" value="P-loop containing nucleotide triphosphate hydrolases"/>
    <property type="match status" value="1"/>
</dbReference>
<dbReference type="Proteomes" id="UP000324800">
    <property type="component" value="Unassembled WGS sequence"/>
</dbReference>
<proteinExistence type="predicted"/>
<gene>
    <name evidence="2" type="ORF">EZS28_001564</name>
</gene>
<name>A0A5J4X7S1_9EUKA</name>
<evidence type="ECO:0000313" key="2">
    <source>
        <dbReference type="EMBL" id="KAA6402902.1"/>
    </source>
</evidence>
<dbReference type="EMBL" id="SNRW01000165">
    <property type="protein sequence ID" value="KAA6402902.1"/>
    <property type="molecule type" value="Genomic_DNA"/>
</dbReference>
<sequence>MEVSLLSIFCGLYGITNESIRAEGIGNIRKFNKLSANADKNYEQAASDGEHKPNPWILTKILGYHNKDYYEQIIKPLLKKNYEAKKKEKQIIINQILISNKIDLQDGFTLLDMQEKATNAEYENEEQIVMDLTRLLVYYEGETEDIYAINGYDSICDTQKYASKFAKKGCKFISEDPKILTVFQGMDDTKSWKKSRCAIVLQGRQNIGKNRFTDVIAELTSRYSCPNITNIDEFTGRFNSVVEKKMFAVLNEIMNYNDSKKGVATVMKSIISDLTIRINEKNQPRRTAENVMNIIYVTNADMPVQLDTDDRRHLVCACKTVHQVSEEHKEDADYFNELSSSYTQEFYENLITFFLERDISQFNPTLIPMTEAKKQLINVSRSSADDVIMEHYEWFKQGIPIALMMNEEDTETSNANYQKYKKTIEDDGLVEQVYVHASGVGKLNNYPCGTVFGTGQISGLL</sequence>
<evidence type="ECO:0000313" key="3">
    <source>
        <dbReference type="Proteomes" id="UP000324800"/>
    </source>
</evidence>
<protein>
    <recommendedName>
        <fullName evidence="1">NrS-1 polymerase-like helicase domain-containing protein</fullName>
    </recommendedName>
</protein>
<dbReference type="AlphaFoldDB" id="A0A5J4X7S1"/>
<comment type="caution">
    <text evidence="2">The sequence shown here is derived from an EMBL/GenBank/DDBJ whole genome shotgun (WGS) entry which is preliminary data.</text>
</comment>
<feature type="domain" description="NrS-1 polymerase-like helicase" evidence="1">
    <location>
        <begin position="201"/>
        <end position="312"/>
    </location>
</feature>